<comment type="caution">
    <text evidence="10">Lacks conserved residue(s) required for the propagation of feature annotation.</text>
</comment>
<evidence type="ECO:0000256" key="3">
    <source>
        <dbReference type="ARBA" id="ARBA00005842"/>
    </source>
</evidence>
<evidence type="ECO:0000256" key="5">
    <source>
        <dbReference type="ARBA" id="ARBA00022694"/>
    </source>
</evidence>
<evidence type="ECO:0000256" key="6">
    <source>
        <dbReference type="ARBA" id="ARBA00022741"/>
    </source>
</evidence>
<dbReference type="SUPFAM" id="SSF52540">
    <property type="entry name" value="P-loop containing nucleoside triphosphate hydrolases"/>
    <property type="match status" value="1"/>
</dbReference>
<feature type="binding site" evidence="10">
    <location>
        <begin position="60"/>
        <end position="65"/>
    </location>
    <ligand>
        <name>substrate</name>
    </ligand>
</feature>
<dbReference type="GO" id="GO:0052381">
    <property type="term" value="F:tRNA dimethylallyltransferase activity"/>
    <property type="evidence" value="ECO:0007669"/>
    <property type="project" value="UniProtKB-UniRule"/>
</dbReference>
<dbReference type="HAMAP" id="MF_00185">
    <property type="entry name" value="IPP_trans"/>
    <property type="match status" value="1"/>
</dbReference>
<keyword evidence="6 10" id="KW-0547">Nucleotide-binding</keyword>
<proteinExistence type="inferred from homology"/>
<dbReference type="InterPro" id="IPR039657">
    <property type="entry name" value="Dimethylallyltransferase"/>
</dbReference>
<comment type="similarity">
    <text evidence="3 10 13">Belongs to the IPP transferase family.</text>
</comment>
<evidence type="ECO:0000313" key="14">
    <source>
        <dbReference type="EMBL" id="RLQ22302.1"/>
    </source>
</evidence>
<feature type="site" description="Interaction with substrate tRNA" evidence="10">
    <location>
        <position position="165"/>
    </location>
</feature>
<dbReference type="GO" id="GO:0006400">
    <property type="term" value="P:tRNA modification"/>
    <property type="evidence" value="ECO:0007669"/>
    <property type="project" value="TreeGrafter"/>
</dbReference>
<evidence type="ECO:0000256" key="7">
    <source>
        <dbReference type="ARBA" id="ARBA00022840"/>
    </source>
</evidence>
<evidence type="ECO:0000256" key="1">
    <source>
        <dbReference type="ARBA" id="ARBA00001946"/>
    </source>
</evidence>
<dbReference type="AlphaFoldDB" id="A0A3L7E2A4"/>
<comment type="catalytic activity">
    <reaction evidence="9 10 11">
        <text>adenosine(37) in tRNA + dimethylallyl diphosphate = N(6)-dimethylallyladenosine(37) in tRNA + diphosphate</text>
        <dbReference type="Rhea" id="RHEA:26482"/>
        <dbReference type="Rhea" id="RHEA-COMP:10162"/>
        <dbReference type="Rhea" id="RHEA-COMP:10375"/>
        <dbReference type="ChEBI" id="CHEBI:33019"/>
        <dbReference type="ChEBI" id="CHEBI:57623"/>
        <dbReference type="ChEBI" id="CHEBI:74411"/>
        <dbReference type="ChEBI" id="CHEBI:74415"/>
        <dbReference type="EC" id="2.5.1.75"/>
    </reaction>
</comment>
<name>A0A3L7E2A4_9GAMM</name>
<feature type="site" description="Interaction with substrate tRNA" evidence="10">
    <location>
        <position position="143"/>
    </location>
</feature>
<dbReference type="Proteomes" id="UP000265509">
    <property type="component" value="Unassembled WGS sequence"/>
</dbReference>
<feature type="region of interest" description="Interaction with substrate tRNA" evidence="10">
    <location>
        <begin position="201"/>
        <end position="205"/>
    </location>
</feature>
<keyword evidence="5 10" id="KW-0819">tRNA processing</keyword>
<dbReference type="PANTHER" id="PTHR11088">
    <property type="entry name" value="TRNA DIMETHYLALLYLTRANSFERASE"/>
    <property type="match status" value="1"/>
</dbReference>
<sequence length="391" mass="42389">MPCCGIWRPPSAPASVITAAPPGPSWAWTNWTSCSCGGVDPGDHAVSVTKPPLICLMGPTASGKTDLAIELAGQLNGELISVDSALVYRGLDIGSAKPDYPHHLVDIRDPAEPYSAADFAADANRLADDITARGRVPLLVGGTMLYFKAFLQPMAEMPAADPALRAAIEAEAAQRGWPYIHEQLAAVDPASAARIHPHHSQRLARALEVYRSSGRTLTAWHEQAASGSGPHERYDIAQLAICPAERSVLHQRIALRFEQMMQQGFLEEVRALYQHGDLGADLPALRAVGYRQLWQYLEGKCSLAQALERGVAATRQLAKRQLTWLRKWPDLGWIYTDQAGNVKEFMLSYEGDEGASSASLPGRRESGDLGSRLIGQKPLHAALNYLGHAPI</sequence>
<evidence type="ECO:0000256" key="2">
    <source>
        <dbReference type="ARBA" id="ARBA00003213"/>
    </source>
</evidence>
<dbReference type="EC" id="2.5.1.75" evidence="10"/>
<keyword evidence="8 10" id="KW-0460">Magnesium</keyword>
<evidence type="ECO:0000256" key="9">
    <source>
        <dbReference type="ARBA" id="ARBA00049563"/>
    </source>
</evidence>
<dbReference type="Gene3D" id="3.40.50.300">
    <property type="entry name" value="P-loop containing nucleotide triphosphate hydrolases"/>
    <property type="match status" value="1"/>
</dbReference>
<evidence type="ECO:0000256" key="8">
    <source>
        <dbReference type="ARBA" id="ARBA00022842"/>
    </source>
</evidence>
<dbReference type="InterPro" id="IPR027417">
    <property type="entry name" value="P-loop_NTPase"/>
</dbReference>
<organism evidence="14 15">
    <name type="scientific">Seongchinamella sediminis</name>
    <dbReference type="NCBI Taxonomy" id="2283635"/>
    <lineage>
        <taxon>Bacteria</taxon>
        <taxon>Pseudomonadati</taxon>
        <taxon>Pseudomonadota</taxon>
        <taxon>Gammaproteobacteria</taxon>
        <taxon>Cellvibrionales</taxon>
        <taxon>Halieaceae</taxon>
        <taxon>Seongchinamella</taxon>
    </lineage>
</organism>
<dbReference type="PANTHER" id="PTHR11088:SF60">
    <property type="entry name" value="TRNA DIMETHYLALLYLTRANSFERASE"/>
    <property type="match status" value="1"/>
</dbReference>
<protein>
    <recommendedName>
        <fullName evidence="10">tRNA dimethylallyltransferase</fullName>
        <ecNumber evidence="10">2.5.1.75</ecNumber>
    </recommendedName>
    <alternativeName>
        <fullName evidence="10">Dimethylallyl diphosphate:tRNA dimethylallyltransferase</fullName>
        <shortName evidence="10">DMAPP:tRNA dimethylallyltransferase</shortName>
        <shortName evidence="10">DMATase</shortName>
    </alternativeName>
    <alternativeName>
        <fullName evidence="10">Isopentenyl-diphosphate:tRNA isopentenyltransferase</fullName>
        <shortName evidence="10">IPP transferase</shortName>
        <shortName evidence="10">IPPT</shortName>
        <shortName evidence="10">IPTase</shortName>
    </alternativeName>
</protein>
<dbReference type="OrthoDB" id="9776390at2"/>
<dbReference type="EMBL" id="QRAN01000007">
    <property type="protein sequence ID" value="RLQ22302.1"/>
    <property type="molecule type" value="Genomic_DNA"/>
</dbReference>
<dbReference type="Gene3D" id="1.10.20.140">
    <property type="match status" value="1"/>
</dbReference>
<feature type="region of interest" description="Interaction with substrate tRNA" evidence="10">
    <location>
        <begin position="83"/>
        <end position="86"/>
    </location>
</feature>
<comment type="subunit">
    <text evidence="10">Monomer.</text>
</comment>
<comment type="function">
    <text evidence="2 10 12">Catalyzes the transfer of a dimethylallyl group onto the adenine at position 37 in tRNAs that read codons beginning with uridine, leading to the formation of N6-(dimethylallyl)adenosine (i(6)A).</text>
</comment>
<dbReference type="InterPro" id="IPR018022">
    <property type="entry name" value="IPT"/>
</dbReference>
<dbReference type="GO" id="GO:0005524">
    <property type="term" value="F:ATP binding"/>
    <property type="evidence" value="ECO:0007669"/>
    <property type="project" value="UniProtKB-UniRule"/>
</dbReference>
<evidence type="ECO:0000313" key="15">
    <source>
        <dbReference type="Proteomes" id="UP000265509"/>
    </source>
</evidence>
<evidence type="ECO:0000256" key="12">
    <source>
        <dbReference type="RuleBase" id="RU003784"/>
    </source>
</evidence>
<evidence type="ECO:0000256" key="13">
    <source>
        <dbReference type="RuleBase" id="RU003785"/>
    </source>
</evidence>
<dbReference type="Pfam" id="PF01715">
    <property type="entry name" value="IPPT"/>
    <property type="match status" value="1"/>
</dbReference>
<dbReference type="NCBIfam" id="TIGR00174">
    <property type="entry name" value="miaA"/>
    <property type="match status" value="1"/>
</dbReference>
<comment type="caution">
    <text evidence="14">The sequence shown here is derived from an EMBL/GenBank/DDBJ whole genome shotgun (WGS) entry which is preliminary data.</text>
</comment>
<evidence type="ECO:0000256" key="10">
    <source>
        <dbReference type="HAMAP-Rule" id="MF_00185"/>
    </source>
</evidence>
<comment type="cofactor">
    <cofactor evidence="1 10">
        <name>Mg(2+)</name>
        <dbReference type="ChEBI" id="CHEBI:18420"/>
    </cofactor>
</comment>
<reference evidence="14 15" key="1">
    <citation type="submission" date="2018-07" db="EMBL/GenBank/DDBJ databases">
        <title>Halioglobus sp. genome submission.</title>
        <authorList>
            <person name="Ye M.-Q."/>
            <person name="Du Z.-J."/>
        </authorList>
    </citation>
    <scope>NUCLEOTIDE SEQUENCE [LARGE SCALE GENOMIC DNA]</scope>
    <source>
        <strain evidence="14 15">U0301</strain>
    </source>
</reference>
<keyword evidence="4 10" id="KW-0808">Transferase</keyword>
<keyword evidence="15" id="KW-1185">Reference proteome</keyword>
<evidence type="ECO:0000256" key="4">
    <source>
        <dbReference type="ARBA" id="ARBA00022679"/>
    </source>
</evidence>
<feature type="binding site" evidence="10">
    <location>
        <begin position="58"/>
        <end position="65"/>
    </location>
    <ligand>
        <name>ATP</name>
        <dbReference type="ChEBI" id="CHEBI:30616"/>
    </ligand>
</feature>
<evidence type="ECO:0000256" key="11">
    <source>
        <dbReference type="RuleBase" id="RU003783"/>
    </source>
</evidence>
<gene>
    <name evidence="10 14" type="primary">miaA</name>
    <name evidence="14" type="ORF">DWB85_08440</name>
</gene>
<accession>A0A3L7E2A4</accession>
<dbReference type="FunFam" id="1.10.20.140:FF:000001">
    <property type="entry name" value="tRNA dimethylallyltransferase"/>
    <property type="match status" value="1"/>
</dbReference>
<keyword evidence="7 10" id="KW-0067">ATP-binding</keyword>